<feature type="region of interest" description="Disordered" evidence="1">
    <location>
        <begin position="176"/>
        <end position="243"/>
    </location>
</feature>
<keyword evidence="4" id="KW-1185">Reference proteome</keyword>
<feature type="signal peptide" evidence="2">
    <location>
        <begin position="1"/>
        <end position="18"/>
    </location>
</feature>
<proteinExistence type="predicted"/>
<feature type="compositionally biased region" description="Basic and acidic residues" evidence="1">
    <location>
        <begin position="200"/>
        <end position="210"/>
    </location>
</feature>
<sequence length="389" mass="42783">MIRRFPLLLLIFIPSSFSFLQSLLCPCNRNQCQQSSLPLCQSHCASSCGGGGGQPVYPTQPSYGGGYGSAFGASYLPSAYQPPTVYRPQPLPQPQPLYANYALPRPLPPPQAPPLDSQPQINVEAASAPSAAAYVSHHPTLLQPAPGYPTSLPAHPPDFDSSASLIQYSTLKRGEGRSLRGALRPRTTPLAPDGEEPFETFERNHMKREETDEELQEAVSPSDREEELYDDDAMTAPPRDNDIAFHAPREKEDEHDGPSAAEGDDDETLARILKEEKESGQGSFLGRGYKFIKWAAQGNRKKKDNQEEELGPPLKHKCNNPELRRIMEEKMVGSPSASKQLVYSAVRAAFGKSPDVICSRSSFSYIVVSSPVYCEHKKAPSTCFVYFQP</sequence>
<evidence type="ECO:0000256" key="2">
    <source>
        <dbReference type="SAM" id="SignalP"/>
    </source>
</evidence>
<evidence type="ECO:0000313" key="4">
    <source>
        <dbReference type="Proteomes" id="UP000005239"/>
    </source>
</evidence>
<dbReference type="OrthoDB" id="5825670at2759"/>
<feature type="chain" id="PRO_5043893153" evidence="2">
    <location>
        <begin position="19"/>
        <end position="389"/>
    </location>
</feature>
<accession>A0A8R1UQG0</accession>
<dbReference type="EnsemblMetazoa" id="PPA37888.1">
    <property type="protein sequence ID" value="PPA37888.1"/>
    <property type="gene ID" value="WBGene00276257"/>
</dbReference>
<dbReference type="AlphaFoldDB" id="A0A2A6CSF6"/>
<feature type="region of interest" description="Disordered" evidence="1">
    <location>
        <begin position="298"/>
        <end position="319"/>
    </location>
</feature>
<protein>
    <submittedName>
        <fullName evidence="3">Grl-18</fullName>
    </submittedName>
</protein>
<dbReference type="Pfam" id="PF04155">
    <property type="entry name" value="Ground-like"/>
    <property type="match status" value="1"/>
</dbReference>
<evidence type="ECO:0000313" key="3">
    <source>
        <dbReference type="EnsemblMetazoa" id="PPA37888.1"/>
    </source>
</evidence>
<reference evidence="3" key="2">
    <citation type="submission" date="2022-06" db="UniProtKB">
        <authorList>
            <consortium name="EnsemblMetazoa"/>
        </authorList>
    </citation>
    <scope>IDENTIFICATION</scope>
    <source>
        <strain evidence="3">PS312</strain>
    </source>
</reference>
<organism evidence="3 4">
    <name type="scientific">Pristionchus pacificus</name>
    <name type="common">Parasitic nematode worm</name>
    <dbReference type="NCBI Taxonomy" id="54126"/>
    <lineage>
        <taxon>Eukaryota</taxon>
        <taxon>Metazoa</taxon>
        <taxon>Ecdysozoa</taxon>
        <taxon>Nematoda</taxon>
        <taxon>Chromadorea</taxon>
        <taxon>Rhabditida</taxon>
        <taxon>Rhabditina</taxon>
        <taxon>Diplogasteromorpha</taxon>
        <taxon>Diplogasteroidea</taxon>
        <taxon>Neodiplogasteridae</taxon>
        <taxon>Pristionchus</taxon>
    </lineage>
</organism>
<evidence type="ECO:0000256" key="1">
    <source>
        <dbReference type="SAM" id="MobiDB-lite"/>
    </source>
</evidence>
<keyword evidence="2" id="KW-0732">Signal</keyword>
<dbReference type="Proteomes" id="UP000005239">
    <property type="component" value="Unassembled WGS sequence"/>
</dbReference>
<dbReference type="InterPro" id="IPR007284">
    <property type="entry name" value="Ground-like_dom"/>
</dbReference>
<accession>A0A2A6CSF6</accession>
<gene>
    <name evidence="3" type="primary">WBGene00276257</name>
</gene>
<reference evidence="4" key="1">
    <citation type="journal article" date="2008" name="Nat. Genet.">
        <title>The Pristionchus pacificus genome provides a unique perspective on nematode lifestyle and parasitism.</title>
        <authorList>
            <person name="Dieterich C."/>
            <person name="Clifton S.W."/>
            <person name="Schuster L.N."/>
            <person name="Chinwalla A."/>
            <person name="Delehaunty K."/>
            <person name="Dinkelacker I."/>
            <person name="Fulton L."/>
            <person name="Fulton R."/>
            <person name="Godfrey J."/>
            <person name="Minx P."/>
            <person name="Mitreva M."/>
            <person name="Roeseler W."/>
            <person name="Tian H."/>
            <person name="Witte H."/>
            <person name="Yang S.P."/>
            <person name="Wilson R.K."/>
            <person name="Sommer R.J."/>
        </authorList>
    </citation>
    <scope>NUCLEOTIDE SEQUENCE [LARGE SCALE GENOMIC DNA]</scope>
    <source>
        <strain evidence="4">PS312</strain>
    </source>
</reference>
<feature type="compositionally biased region" description="Acidic residues" evidence="1">
    <location>
        <begin position="224"/>
        <end position="233"/>
    </location>
</feature>
<name>A0A2A6CSF6_PRIPA</name>